<proteinExistence type="predicted"/>
<feature type="compositionally biased region" description="Basic and acidic residues" evidence="1">
    <location>
        <begin position="188"/>
        <end position="209"/>
    </location>
</feature>
<comment type="caution">
    <text evidence="2">The sequence shown here is derived from an EMBL/GenBank/DDBJ whole genome shotgun (WGS) entry which is preliminary data.</text>
</comment>
<organism evidence="2 3">
    <name type="scientific">Fibrella forsythiae</name>
    <dbReference type="NCBI Taxonomy" id="2817061"/>
    <lineage>
        <taxon>Bacteria</taxon>
        <taxon>Pseudomonadati</taxon>
        <taxon>Bacteroidota</taxon>
        <taxon>Cytophagia</taxon>
        <taxon>Cytophagales</taxon>
        <taxon>Spirosomataceae</taxon>
        <taxon>Fibrella</taxon>
    </lineage>
</organism>
<dbReference type="EMBL" id="JAFMYW010000002">
    <property type="protein sequence ID" value="MBO0949047.1"/>
    <property type="molecule type" value="Genomic_DNA"/>
</dbReference>
<sequence>MNKQPHQQVVRIATDAKATPLSKNQKTFNQLTARVAEQETLLTELTVAIDRGRLKIQAELAPLYTQFDQLRAELVRLFDRMNTRHDYTRAEQKKLRNLITDITTELIQKGYDDLVEIHDRYNEDGYEAAVAESDEQRALSLKRMAELMYGIEFDPSVDVSDPDAVRAYIHEQLQQRTQADQQRQQEAAAREASRPKSEKQQAREAKKQAEVQNTTKAVRALYMDLVKAFHPDREPDEDEKIRKTTIMQRVTEAYEKSDLLGLFRLQLEFERIDQAHLEKLADNQLLYYNRILKQQADELDGKLAQRQEELSNMTGGRVATVGNAKGLDFAINADIKSMKQAVKALKFELSMLTDSAQLRAWLKSYHLDRG</sequence>
<dbReference type="InterPro" id="IPR036869">
    <property type="entry name" value="J_dom_sf"/>
</dbReference>
<evidence type="ECO:0000313" key="2">
    <source>
        <dbReference type="EMBL" id="MBO0949047.1"/>
    </source>
</evidence>
<feature type="region of interest" description="Disordered" evidence="1">
    <location>
        <begin position="173"/>
        <end position="213"/>
    </location>
</feature>
<dbReference type="Proteomes" id="UP000664628">
    <property type="component" value="Unassembled WGS sequence"/>
</dbReference>
<evidence type="ECO:0000256" key="1">
    <source>
        <dbReference type="SAM" id="MobiDB-lite"/>
    </source>
</evidence>
<keyword evidence="3" id="KW-1185">Reference proteome</keyword>
<dbReference type="RefSeq" id="WP_207328981.1">
    <property type="nucleotide sequence ID" value="NZ_JAFMYW010000002.1"/>
</dbReference>
<evidence type="ECO:0000313" key="3">
    <source>
        <dbReference type="Proteomes" id="UP000664628"/>
    </source>
</evidence>
<evidence type="ECO:0008006" key="4">
    <source>
        <dbReference type="Google" id="ProtNLM"/>
    </source>
</evidence>
<gene>
    <name evidence="2" type="ORF">J2I46_10670</name>
</gene>
<feature type="compositionally biased region" description="Low complexity" evidence="1">
    <location>
        <begin position="173"/>
        <end position="187"/>
    </location>
</feature>
<dbReference type="Gene3D" id="1.10.287.110">
    <property type="entry name" value="DnaJ domain"/>
    <property type="match status" value="1"/>
</dbReference>
<name>A0ABS3JGB5_9BACT</name>
<accession>A0ABS3JGB5</accession>
<protein>
    <recommendedName>
        <fullName evidence="4">Molecular chaperone DnaJ</fullName>
    </recommendedName>
</protein>
<dbReference type="SUPFAM" id="SSF46565">
    <property type="entry name" value="Chaperone J-domain"/>
    <property type="match status" value="1"/>
</dbReference>
<reference evidence="2 3" key="1">
    <citation type="submission" date="2021-03" db="EMBL/GenBank/DDBJ databases">
        <title>Fibrella sp. HMF5405 genome sequencing and assembly.</title>
        <authorList>
            <person name="Kang H."/>
            <person name="Kim H."/>
            <person name="Bae S."/>
            <person name="Joh K."/>
        </authorList>
    </citation>
    <scope>NUCLEOTIDE SEQUENCE [LARGE SCALE GENOMIC DNA]</scope>
    <source>
        <strain evidence="2 3">HMF5405</strain>
    </source>
</reference>